<keyword evidence="12" id="KW-0496">Mitochondrion</keyword>
<dbReference type="Gene3D" id="3.60.40.10">
    <property type="entry name" value="PPM-type phosphatase domain"/>
    <property type="match status" value="1"/>
</dbReference>
<dbReference type="FunFam" id="1.25.40.10:FF:000227">
    <property type="entry name" value="Pentatricopeptide repeat-containing protein At3g13880"/>
    <property type="match status" value="1"/>
</dbReference>
<dbReference type="FunFam" id="3.60.40.10:FF:000008">
    <property type="entry name" value="Phosphatase 2C family protein"/>
    <property type="match status" value="1"/>
</dbReference>
<comment type="subcellular location">
    <subcellularLocation>
        <location evidence="3">Mitochondrion</location>
    </subcellularLocation>
</comment>
<dbReference type="FunFam" id="1.25.40.10:FF:000158">
    <property type="entry name" value="pentatricopeptide repeat-containing protein At2g33680"/>
    <property type="match status" value="1"/>
</dbReference>
<dbReference type="Pfam" id="PF13041">
    <property type="entry name" value="PPR_2"/>
    <property type="match status" value="4"/>
</dbReference>
<evidence type="ECO:0000259" key="18">
    <source>
        <dbReference type="PROSITE" id="PS51746"/>
    </source>
</evidence>
<comment type="catalytic activity">
    <reaction evidence="14">
        <text>O-phospho-L-seryl-[protein] + H2O = L-seryl-[protein] + phosphate</text>
        <dbReference type="Rhea" id="RHEA:20629"/>
        <dbReference type="Rhea" id="RHEA-COMP:9863"/>
        <dbReference type="Rhea" id="RHEA-COMP:11604"/>
        <dbReference type="ChEBI" id="CHEBI:15377"/>
        <dbReference type="ChEBI" id="CHEBI:29999"/>
        <dbReference type="ChEBI" id="CHEBI:43474"/>
        <dbReference type="ChEBI" id="CHEBI:83421"/>
        <dbReference type="EC" id="3.1.3.16"/>
    </reaction>
</comment>
<feature type="repeat" description="PPR" evidence="16">
    <location>
        <begin position="541"/>
        <end position="575"/>
    </location>
</feature>
<evidence type="ECO:0000256" key="8">
    <source>
        <dbReference type="ARBA" id="ARBA00022801"/>
    </source>
</evidence>
<dbReference type="InterPro" id="IPR000222">
    <property type="entry name" value="PP2C_BS"/>
</dbReference>
<dbReference type="FunFam" id="1.25.40.10:FF:000689">
    <property type="entry name" value="Tetratricopeptide repeat (TPR)-like superfamily protein"/>
    <property type="match status" value="1"/>
</dbReference>
<dbReference type="InterPro" id="IPR001932">
    <property type="entry name" value="PPM-type_phosphatase-like_dom"/>
</dbReference>
<reference evidence="19 20" key="1">
    <citation type="journal article" date="2023" name="Life. Sci Alliance">
        <title>Evolutionary insights into 3D genome organization and epigenetic landscape of Vigna mungo.</title>
        <authorList>
            <person name="Junaid A."/>
            <person name="Singh B."/>
            <person name="Bhatia S."/>
        </authorList>
    </citation>
    <scope>NUCLEOTIDE SEQUENCE [LARGE SCALE GENOMIC DNA]</scope>
    <source>
        <strain evidence="19">Urdbean</strain>
    </source>
</reference>
<keyword evidence="9" id="KW-0460">Magnesium</keyword>
<dbReference type="InterPro" id="IPR046960">
    <property type="entry name" value="PPR_At4g14850-like_plant"/>
</dbReference>
<gene>
    <name evidence="19" type="ORF">V8G54_018371</name>
</gene>
<dbReference type="GO" id="GO:0005739">
    <property type="term" value="C:mitochondrion"/>
    <property type="evidence" value="ECO:0007669"/>
    <property type="project" value="UniProtKB-SubCell"/>
</dbReference>
<feature type="domain" description="PPM-type phosphatase" evidence="18">
    <location>
        <begin position="34"/>
        <end position="346"/>
    </location>
</feature>
<dbReference type="SMART" id="SM00332">
    <property type="entry name" value="PP2Cc"/>
    <property type="match status" value="1"/>
</dbReference>
<dbReference type="InterPro" id="IPR036457">
    <property type="entry name" value="PPM-type-like_dom_sf"/>
</dbReference>
<protein>
    <recommendedName>
        <fullName evidence="5">protein-serine/threonine phosphatase</fullName>
        <ecNumber evidence="5">3.1.3.16</ecNumber>
    </recommendedName>
</protein>
<keyword evidence="11" id="KW-0809">Transit peptide</keyword>
<evidence type="ECO:0000256" key="17">
    <source>
        <dbReference type="RuleBase" id="RU003465"/>
    </source>
</evidence>
<comment type="cofactor">
    <cofactor evidence="1">
        <name>Mn(2+)</name>
        <dbReference type="ChEBI" id="CHEBI:29035"/>
    </cofactor>
</comment>
<evidence type="ECO:0000256" key="1">
    <source>
        <dbReference type="ARBA" id="ARBA00001936"/>
    </source>
</evidence>
<dbReference type="Gene3D" id="1.25.40.10">
    <property type="entry name" value="Tetratricopeptide repeat domain"/>
    <property type="match status" value="5"/>
</dbReference>
<evidence type="ECO:0000256" key="4">
    <source>
        <dbReference type="ARBA" id="ARBA00006702"/>
    </source>
</evidence>
<keyword evidence="8 17" id="KW-0378">Hydrolase</keyword>
<dbReference type="GO" id="GO:0046872">
    <property type="term" value="F:metal ion binding"/>
    <property type="evidence" value="ECO:0007669"/>
    <property type="project" value="UniProtKB-KW"/>
</dbReference>
<comment type="similarity">
    <text evidence="4 17">Belongs to the PP2C family.</text>
</comment>
<feature type="repeat" description="PPR" evidence="16">
    <location>
        <begin position="947"/>
        <end position="981"/>
    </location>
</feature>
<evidence type="ECO:0000256" key="9">
    <source>
        <dbReference type="ARBA" id="ARBA00022842"/>
    </source>
</evidence>
<dbReference type="GO" id="GO:0003723">
    <property type="term" value="F:RNA binding"/>
    <property type="evidence" value="ECO:0007669"/>
    <property type="project" value="InterPro"/>
</dbReference>
<feature type="repeat" description="PPR" evidence="16">
    <location>
        <begin position="744"/>
        <end position="778"/>
    </location>
</feature>
<comment type="catalytic activity">
    <reaction evidence="15">
        <text>O-phospho-L-threonyl-[protein] + H2O = L-threonyl-[protein] + phosphate</text>
        <dbReference type="Rhea" id="RHEA:47004"/>
        <dbReference type="Rhea" id="RHEA-COMP:11060"/>
        <dbReference type="Rhea" id="RHEA-COMP:11605"/>
        <dbReference type="ChEBI" id="CHEBI:15377"/>
        <dbReference type="ChEBI" id="CHEBI:30013"/>
        <dbReference type="ChEBI" id="CHEBI:43474"/>
        <dbReference type="ChEBI" id="CHEBI:61977"/>
        <dbReference type="EC" id="3.1.3.16"/>
    </reaction>
</comment>
<evidence type="ECO:0000256" key="12">
    <source>
        <dbReference type="ARBA" id="ARBA00023128"/>
    </source>
</evidence>
<dbReference type="PANTHER" id="PTHR47926">
    <property type="entry name" value="PENTATRICOPEPTIDE REPEAT-CONTAINING PROTEIN"/>
    <property type="match status" value="1"/>
</dbReference>
<comment type="cofactor">
    <cofactor evidence="2">
        <name>Mg(2+)</name>
        <dbReference type="ChEBI" id="CHEBI:18420"/>
    </cofactor>
</comment>
<evidence type="ECO:0000256" key="7">
    <source>
        <dbReference type="ARBA" id="ARBA00022737"/>
    </source>
</evidence>
<keyword evidence="6" id="KW-0479">Metal-binding</keyword>
<dbReference type="InterPro" id="IPR046848">
    <property type="entry name" value="E_motif"/>
</dbReference>
<evidence type="ECO:0000256" key="2">
    <source>
        <dbReference type="ARBA" id="ARBA00001946"/>
    </source>
</evidence>
<feature type="repeat" description="PPR" evidence="16">
    <location>
        <begin position="510"/>
        <end position="540"/>
    </location>
</feature>
<evidence type="ECO:0000256" key="5">
    <source>
        <dbReference type="ARBA" id="ARBA00013081"/>
    </source>
</evidence>
<dbReference type="FunFam" id="1.25.40.10:FF:000196">
    <property type="entry name" value="Pentatricopeptide repeat-containing protein At4g14850"/>
    <property type="match status" value="1"/>
</dbReference>
<dbReference type="InterPro" id="IPR011990">
    <property type="entry name" value="TPR-like_helical_dom_sf"/>
</dbReference>
<dbReference type="AlphaFoldDB" id="A0AAQ3N809"/>
<dbReference type="GO" id="GO:0004722">
    <property type="term" value="F:protein serine/threonine phosphatase activity"/>
    <property type="evidence" value="ECO:0007669"/>
    <property type="project" value="UniProtKB-EC"/>
</dbReference>
<feature type="repeat" description="PPR" evidence="16">
    <location>
        <begin position="846"/>
        <end position="880"/>
    </location>
</feature>
<name>A0AAQ3N809_VIGMU</name>
<dbReference type="EMBL" id="CP144695">
    <property type="protein sequence ID" value="WVZ05025.1"/>
    <property type="molecule type" value="Genomic_DNA"/>
</dbReference>
<dbReference type="PROSITE" id="PS01032">
    <property type="entry name" value="PPM_1"/>
    <property type="match status" value="1"/>
</dbReference>
<accession>A0AAQ3N809</accession>
<organism evidence="19 20">
    <name type="scientific">Vigna mungo</name>
    <name type="common">Black gram</name>
    <name type="synonym">Phaseolus mungo</name>
    <dbReference type="NCBI Taxonomy" id="3915"/>
    <lineage>
        <taxon>Eukaryota</taxon>
        <taxon>Viridiplantae</taxon>
        <taxon>Streptophyta</taxon>
        <taxon>Embryophyta</taxon>
        <taxon>Tracheophyta</taxon>
        <taxon>Spermatophyta</taxon>
        <taxon>Magnoliopsida</taxon>
        <taxon>eudicotyledons</taxon>
        <taxon>Gunneridae</taxon>
        <taxon>Pentapetalae</taxon>
        <taxon>rosids</taxon>
        <taxon>fabids</taxon>
        <taxon>Fabales</taxon>
        <taxon>Fabaceae</taxon>
        <taxon>Papilionoideae</taxon>
        <taxon>50 kb inversion clade</taxon>
        <taxon>NPAAA clade</taxon>
        <taxon>indigoferoid/millettioid clade</taxon>
        <taxon>Phaseoleae</taxon>
        <taxon>Vigna</taxon>
    </lineage>
</organism>
<dbReference type="GO" id="GO:0099402">
    <property type="term" value="P:plant organ development"/>
    <property type="evidence" value="ECO:0007669"/>
    <property type="project" value="UniProtKB-ARBA"/>
</dbReference>
<dbReference type="PROSITE" id="PS51746">
    <property type="entry name" value="PPM_2"/>
    <property type="match status" value="1"/>
</dbReference>
<dbReference type="Pfam" id="PF20431">
    <property type="entry name" value="E_motif"/>
    <property type="match status" value="1"/>
</dbReference>
<dbReference type="PROSITE" id="PS51375">
    <property type="entry name" value="PPR"/>
    <property type="match status" value="5"/>
</dbReference>
<sequence length="1173" mass="130638">MVRFCWKPASVGDDGDVNGRVEGLLWYKDLGNHLYGEFSMAVIQANSSLEDRSQLESGPLTSDYLGPQGTFIGVYDGHGGSAASQFVSDNLFANVKTGFAAEHQGISENVIGRAFSATEEGFLSVVKKQWLSKPQIASTGTCCLAGIICNGMLYVANAGDSRVVLGRVERATRETTAIQLSAEHNVNIQMERDEVRTRHSYDPQIVVKKHNVWRVKGLIQVSRSIGDAYLKKQEFNREPLPNKFRLPEPFFKPILSYEPEISVHKLGPEDQFLIFASDGLWEQLSNQEVVNIVSNSPRNGIGRRLVKAALREAARKREMRVSDLQKIEEGVRRHFHDDITVIVVYLNPKLIDNSSLLASPLSIRGAKAIEAGKEKRVNRAQRGRRVPVSAKAAAAGECDGGVNNGRREARASTLPERSTRRMVLGSSEHPRIIAPVFQPPRQLAWWCKLAGPYEFASLLAILTTLGPEKSSIHLEPSTYANLILACTNFRSLNYGKKIHDHISKSKCQPDLVLQNHILNMYAKCGSLKDARKVFDAMKMRNVVSWTIMISGYMQNDEENDAIIMYIQMLRSGYLPDQYTFGSIIKACCIGADIDFGRQLHGHVIKSGYDRHLIAQNALISMYTKFGQIAHASGVFAMISSKDLISWASMITGFTQLRNDIEALYVFRDMLRQSVYQPNEFIFGSVFSACGSLLEPEFGRQIHGVCAKFGLGRNIFAGCSLCDMYAKFGFLPLAERAFYQIESPDLVSWNAIIAAFSDSGHVNEAISFFRQMMHTGLMPDDITFLSLLCPCGSFLTRNQGMQMHSYIIKVGLDKEAAVCNSLLTMYTKCSSLNDAFNVFSYLGKRATLVSWNAILSACLQHKHAGEAFRLFKLMLFSDNKPDNITITTILGTCAELASLEVGNQIHCFTVKSGLVVDVSVRNRLIDMYAKCGSLKHARDVFDSTQNPDIVSWSSLIVGYAQFGLGHEALNLFRMMRNLGVQPNEVTYLGVLSACSHIGLVEEGWHLYKTMELELGIAPTREHVSCMVDLLARAGCLYEAENFIKKTGFDPDITTWKTLLASCKTHGNVDIGKQAAENILKLDPCNSAALVLLSNINASGGNWKEVARLRHLMKQIGVQKVPGQSWIEFKDQIHVFFSEDSSHPQSGKIYTMLEDLWLQMLDHGYDPCQRLDISF</sequence>
<evidence type="ECO:0000256" key="14">
    <source>
        <dbReference type="ARBA" id="ARBA00047761"/>
    </source>
</evidence>
<keyword evidence="7" id="KW-0677">Repeat</keyword>
<keyword evidence="20" id="KW-1185">Reference proteome</keyword>
<proteinExistence type="inferred from homology"/>
<evidence type="ECO:0000313" key="19">
    <source>
        <dbReference type="EMBL" id="WVZ05025.1"/>
    </source>
</evidence>
<evidence type="ECO:0000256" key="11">
    <source>
        <dbReference type="ARBA" id="ARBA00022946"/>
    </source>
</evidence>
<dbReference type="NCBIfam" id="TIGR00756">
    <property type="entry name" value="PPR"/>
    <property type="match status" value="5"/>
</dbReference>
<evidence type="ECO:0000256" key="16">
    <source>
        <dbReference type="PROSITE-ProRule" id="PRU00708"/>
    </source>
</evidence>
<keyword evidence="10 17" id="KW-0904">Protein phosphatase</keyword>
<evidence type="ECO:0000256" key="15">
    <source>
        <dbReference type="ARBA" id="ARBA00048336"/>
    </source>
</evidence>
<evidence type="ECO:0000256" key="13">
    <source>
        <dbReference type="ARBA" id="ARBA00023211"/>
    </source>
</evidence>
<dbReference type="InterPro" id="IPR002885">
    <property type="entry name" value="PPR_rpt"/>
</dbReference>
<dbReference type="EC" id="3.1.3.16" evidence="5"/>
<dbReference type="GO" id="GO:0016020">
    <property type="term" value="C:membrane"/>
    <property type="evidence" value="ECO:0007669"/>
    <property type="project" value="UniProtKB-ARBA"/>
</dbReference>
<dbReference type="FunFam" id="1.25.40.10:FF:000501">
    <property type="entry name" value="Putative pentatricopeptide repeat-containing protein mitochondrial"/>
    <property type="match status" value="1"/>
</dbReference>
<dbReference type="PANTHER" id="PTHR47926:SF420">
    <property type="entry name" value="REPEAT-CONTAINING PROTEIN, PUTATIVE-RELATED"/>
    <property type="match status" value="1"/>
</dbReference>
<evidence type="ECO:0000256" key="6">
    <source>
        <dbReference type="ARBA" id="ARBA00022723"/>
    </source>
</evidence>
<evidence type="ECO:0000256" key="10">
    <source>
        <dbReference type="ARBA" id="ARBA00022912"/>
    </source>
</evidence>
<dbReference type="Pfam" id="PF00481">
    <property type="entry name" value="PP2C"/>
    <property type="match status" value="1"/>
</dbReference>
<evidence type="ECO:0000313" key="20">
    <source>
        <dbReference type="Proteomes" id="UP001374535"/>
    </source>
</evidence>
<dbReference type="GO" id="GO:0009451">
    <property type="term" value="P:RNA modification"/>
    <property type="evidence" value="ECO:0007669"/>
    <property type="project" value="InterPro"/>
</dbReference>
<dbReference type="Pfam" id="PF01535">
    <property type="entry name" value="PPR"/>
    <property type="match status" value="2"/>
</dbReference>
<dbReference type="Proteomes" id="UP001374535">
    <property type="component" value="Chromosome 6"/>
</dbReference>
<evidence type="ECO:0000256" key="3">
    <source>
        <dbReference type="ARBA" id="ARBA00004173"/>
    </source>
</evidence>
<keyword evidence="13" id="KW-0464">Manganese</keyword>
<dbReference type="SUPFAM" id="SSF81606">
    <property type="entry name" value="PP2C-like"/>
    <property type="match status" value="1"/>
</dbReference>
<dbReference type="CDD" id="cd00143">
    <property type="entry name" value="PP2Cc"/>
    <property type="match status" value="1"/>
</dbReference>